<proteinExistence type="predicted"/>
<protein>
    <recommendedName>
        <fullName evidence="4">Secreted protein</fullName>
    </recommendedName>
</protein>
<dbReference type="Proteomes" id="UP001324287">
    <property type="component" value="Chromosome"/>
</dbReference>
<gene>
    <name evidence="2" type="ORF">U6N30_27290</name>
</gene>
<name>A0ABZ1AY66_9ACTN</name>
<evidence type="ECO:0008006" key="4">
    <source>
        <dbReference type="Google" id="ProtNLM"/>
    </source>
</evidence>
<feature type="compositionally biased region" description="Low complexity" evidence="1">
    <location>
        <begin position="43"/>
        <end position="93"/>
    </location>
</feature>
<organism evidence="2 3">
    <name type="scientific">Blastococcus brunescens</name>
    <dbReference type="NCBI Taxonomy" id="1564165"/>
    <lineage>
        <taxon>Bacteria</taxon>
        <taxon>Bacillati</taxon>
        <taxon>Actinomycetota</taxon>
        <taxon>Actinomycetes</taxon>
        <taxon>Geodermatophilales</taxon>
        <taxon>Geodermatophilaceae</taxon>
        <taxon>Blastococcus</taxon>
    </lineage>
</organism>
<dbReference type="EMBL" id="CP141261">
    <property type="protein sequence ID" value="WRL63404.1"/>
    <property type="molecule type" value="Genomic_DNA"/>
</dbReference>
<reference evidence="2 3" key="1">
    <citation type="submission" date="2023-12" db="EMBL/GenBank/DDBJ databases">
        <title>Blastococcus brunescens sp. nov., an actonobacterium isolated from sandstone collected in sahara desert.</title>
        <authorList>
            <person name="Gtari M."/>
            <person name="Ghodhbane F."/>
        </authorList>
    </citation>
    <scope>NUCLEOTIDE SEQUENCE [LARGE SCALE GENOMIC DNA]</scope>
    <source>
        <strain evidence="2 3">BMG 8361</strain>
    </source>
</reference>
<feature type="region of interest" description="Disordered" evidence="1">
    <location>
        <begin position="23"/>
        <end position="104"/>
    </location>
</feature>
<accession>A0ABZ1AY66</accession>
<evidence type="ECO:0000256" key="1">
    <source>
        <dbReference type="SAM" id="MobiDB-lite"/>
    </source>
</evidence>
<evidence type="ECO:0000313" key="2">
    <source>
        <dbReference type="EMBL" id="WRL63404.1"/>
    </source>
</evidence>
<sequence>MSGIAFSMVTLATAQVGSIIVLQDPGGLTGGEEGLAVDRDPSPTHSSGSSTRSTSTGWRWPTSSSSTWSSPGSPARGPGASGRRSARTSAGSRCSVCGPTASSCWSSCWRVSWPRWAASSTCCCSVAPRHG</sequence>
<evidence type="ECO:0000313" key="3">
    <source>
        <dbReference type="Proteomes" id="UP001324287"/>
    </source>
</evidence>
<keyword evidence="3" id="KW-1185">Reference proteome</keyword>